<keyword evidence="2" id="KW-1133">Transmembrane helix</keyword>
<proteinExistence type="predicted"/>
<protein>
    <submittedName>
        <fullName evidence="3">Uncharacterized protein</fullName>
    </submittedName>
</protein>
<organism evidence="3">
    <name type="scientific">Rhizophagus irregularis (strain DAOM 181602 / DAOM 197198 / MUCL 43194)</name>
    <name type="common">Arbuscular mycorrhizal fungus</name>
    <name type="synonym">Glomus intraradices</name>
    <dbReference type="NCBI Taxonomy" id="747089"/>
    <lineage>
        <taxon>Eukaryota</taxon>
        <taxon>Fungi</taxon>
        <taxon>Fungi incertae sedis</taxon>
        <taxon>Mucoromycota</taxon>
        <taxon>Glomeromycotina</taxon>
        <taxon>Glomeromycetes</taxon>
        <taxon>Glomerales</taxon>
        <taxon>Glomeraceae</taxon>
        <taxon>Rhizophagus</taxon>
    </lineage>
</organism>
<dbReference type="AlphaFoldDB" id="U9UJ73"/>
<feature type="coiled-coil region" evidence="1">
    <location>
        <begin position="256"/>
        <end position="283"/>
    </location>
</feature>
<feature type="non-terminal residue" evidence="3">
    <location>
        <position position="1"/>
    </location>
</feature>
<keyword evidence="1" id="KW-0175">Coiled coil</keyword>
<evidence type="ECO:0000256" key="2">
    <source>
        <dbReference type="SAM" id="Phobius"/>
    </source>
</evidence>
<dbReference type="VEuPathDB" id="FungiDB:RhiirFUN_014124"/>
<sequence>KSGHATYDAMKVIMRLPSISTLKSYINECLFWNQHKNCYVGYLDFENEMQDYQAFAIQCQQEIESTSTENKSLFDEQKYGLATQDYIKYSRKYREIMHSKINFQSLEDPRINTLKQIRDWFICGDKQKTESKEWISSQCQFDLVLSINGFIGMLTYILNKYPSAMIQAKRISQDMLEGLFGTIRELGGDSFTQTLKSYGHALNKYQITMLVSSEIKSVNYGKTDSTGTEQLSSLSHNVFESIFADNLIMGKIQIPSKSNNENIDQENHRIHQLQEERQNLIETILYQDSIDKLLQKWQDIIKKIAFDAISKKKKKFNGYLIGIFTLKLILITINAQGFDTKILLQQLI</sequence>
<evidence type="ECO:0000313" key="3">
    <source>
        <dbReference type="EMBL" id="ESA19727.1"/>
    </source>
</evidence>
<reference evidence="3" key="1">
    <citation type="submission" date="2013-07" db="EMBL/GenBank/DDBJ databases">
        <title>The genome of an arbuscular mycorrhizal fungus provides insights into the evolution of the oldest plant symbiosis.</title>
        <authorList>
            <consortium name="DOE Joint Genome Institute"/>
            <person name="Tisserant E."/>
            <person name="Malbreil M."/>
            <person name="Kuo A."/>
            <person name="Kohler A."/>
            <person name="Symeonidi A."/>
            <person name="Balestrini R."/>
            <person name="Charron P."/>
            <person name="Duensing N."/>
            <person name="Frei-dit-Frey N."/>
            <person name="Gianinazzi-Pearson V."/>
            <person name="Gilbert B."/>
            <person name="Handa Y."/>
            <person name="Hijri M."/>
            <person name="Kaul R."/>
            <person name="Kawaguchi M."/>
            <person name="Krajinski F."/>
            <person name="Lammers P."/>
            <person name="Lapierre D."/>
            <person name="Masclaux F.G."/>
            <person name="Murat C."/>
            <person name="Morin E."/>
            <person name="Ndikumana S."/>
            <person name="Pagni M."/>
            <person name="Petitpierre D."/>
            <person name="Requena N."/>
            <person name="Rosikiewicz P."/>
            <person name="Riley R."/>
            <person name="Saito K."/>
            <person name="San Clemente H."/>
            <person name="Shapiro H."/>
            <person name="van Tuinen D."/>
            <person name="Becard G."/>
            <person name="Bonfante P."/>
            <person name="Paszkowski U."/>
            <person name="Shachar-Hill Y."/>
            <person name="Young J.P."/>
            <person name="Sanders I.R."/>
            <person name="Henrissat B."/>
            <person name="Rensing S.A."/>
            <person name="Grigoriev I.V."/>
            <person name="Corradi N."/>
            <person name="Roux C."/>
            <person name="Martin F."/>
        </authorList>
    </citation>
    <scope>NUCLEOTIDE SEQUENCE</scope>
    <source>
        <strain evidence="3">DAOM 197198</strain>
    </source>
</reference>
<dbReference type="HOGENOM" id="CLU_798244_0_0_1"/>
<dbReference type="EMBL" id="KI277990">
    <property type="protein sequence ID" value="ESA19727.1"/>
    <property type="molecule type" value="Genomic_DNA"/>
</dbReference>
<keyword evidence="2" id="KW-0472">Membrane</keyword>
<keyword evidence="2" id="KW-0812">Transmembrane</keyword>
<gene>
    <name evidence="3" type="ORF">GLOINDRAFT_92724</name>
</gene>
<evidence type="ECO:0000256" key="1">
    <source>
        <dbReference type="SAM" id="Coils"/>
    </source>
</evidence>
<accession>U9UJ73</accession>
<feature type="transmembrane region" description="Helical" evidence="2">
    <location>
        <begin position="319"/>
        <end position="338"/>
    </location>
</feature>
<name>U9UJ73_RHIID</name>